<accession>A0ABN3UJF8</accession>
<feature type="domain" description="Mammalian cell entry C-terminal" evidence="2">
    <location>
        <begin position="112"/>
        <end position="289"/>
    </location>
</feature>
<dbReference type="Pfam" id="PF11887">
    <property type="entry name" value="Mce4_CUP1"/>
    <property type="match status" value="1"/>
</dbReference>
<evidence type="ECO:0000259" key="1">
    <source>
        <dbReference type="Pfam" id="PF02470"/>
    </source>
</evidence>
<protein>
    <submittedName>
        <fullName evidence="3">MCE family protein</fullName>
    </submittedName>
</protein>
<dbReference type="PANTHER" id="PTHR33371:SF4">
    <property type="entry name" value="INTERMEMBRANE PHOSPHOLIPID TRANSPORT SYSTEM BINDING PROTEIN MLAD"/>
    <property type="match status" value="1"/>
</dbReference>
<comment type="caution">
    <text evidence="3">The sequence shown here is derived from an EMBL/GenBank/DDBJ whole genome shotgun (WGS) entry which is preliminary data.</text>
</comment>
<dbReference type="InterPro" id="IPR005693">
    <property type="entry name" value="Mce"/>
</dbReference>
<dbReference type="Pfam" id="PF02470">
    <property type="entry name" value="MlaD"/>
    <property type="match status" value="1"/>
</dbReference>
<gene>
    <name evidence="3" type="ORF">GCM10010439_48130</name>
</gene>
<dbReference type="NCBIfam" id="TIGR00996">
    <property type="entry name" value="Mtu_fam_mce"/>
    <property type="match status" value="1"/>
</dbReference>
<evidence type="ECO:0000313" key="3">
    <source>
        <dbReference type="EMBL" id="GAA2731797.1"/>
    </source>
</evidence>
<evidence type="ECO:0000259" key="2">
    <source>
        <dbReference type="Pfam" id="PF11887"/>
    </source>
</evidence>
<feature type="domain" description="Mce/MlaD" evidence="1">
    <location>
        <begin position="31"/>
        <end position="105"/>
    </location>
</feature>
<dbReference type="InterPro" id="IPR024516">
    <property type="entry name" value="Mce_C"/>
</dbReference>
<evidence type="ECO:0000313" key="4">
    <source>
        <dbReference type="Proteomes" id="UP001501842"/>
    </source>
</evidence>
<dbReference type="InterPro" id="IPR003399">
    <property type="entry name" value="Mce/MlaD"/>
</dbReference>
<dbReference type="InterPro" id="IPR052336">
    <property type="entry name" value="MlaD_Phospholipid_Transporter"/>
</dbReference>
<proteinExistence type="predicted"/>
<keyword evidence="4" id="KW-1185">Reference proteome</keyword>
<reference evidence="3 4" key="1">
    <citation type="journal article" date="2019" name="Int. J. Syst. Evol. Microbiol.">
        <title>The Global Catalogue of Microorganisms (GCM) 10K type strain sequencing project: providing services to taxonomists for standard genome sequencing and annotation.</title>
        <authorList>
            <consortium name="The Broad Institute Genomics Platform"/>
            <consortium name="The Broad Institute Genome Sequencing Center for Infectious Disease"/>
            <person name="Wu L."/>
            <person name="Ma J."/>
        </authorList>
    </citation>
    <scope>NUCLEOTIDE SEQUENCE [LARGE SCALE GENOMIC DNA]</scope>
    <source>
        <strain evidence="3 4">JCM 8201</strain>
    </source>
</reference>
<name>A0ABN3UJF8_9ACTN</name>
<dbReference type="PANTHER" id="PTHR33371">
    <property type="entry name" value="INTERMEMBRANE PHOSPHOLIPID TRANSPORT SYSTEM BINDING PROTEIN MLAD-RELATED"/>
    <property type="match status" value="1"/>
</dbReference>
<organism evidence="3 4">
    <name type="scientific">Actinocorallia aurantiaca</name>
    <dbReference type="NCBI Taxonomy" id="46204"/>
    <lineage>
        <taxon>Bacteria</taxon>
        <taxon>Bacillati</taxon>
        <taxon>Actinomycetota</taxon>
        <taxon>Actinomycetes</taxon>
        <taxon>Streptosporangiales</taxon>
        <taxon>Thermomonosporaceae</taxon>
        <taxon>Actinocorallia</taxon>
    </lineage>
</organism>
<dbReference type="Proteomes" id="UP001501842">
    <property type="component" value="Unassembled WGS sequence"/>
</dbReference>
<sequence>MLRRLLPGIAFAALVVVAAAGVLAGLRGPAGTRVTAYFPLAIGVYSGSEVRILGVKAGTIDSVHPEGTRVKVVLTVDHGIPVPADAHAVVVAPSLVSDRYVQLAPAYDGGPKMASGAVVPQERTSTPVELDQLYDSMKRLAKALGPEGANQDGAVSRALEVGAENLEGNGSDLRRMIDDFSQASKTLSTSQEDMFGVIDDLSGFVSMLSADDDQVRRAERQLAAVSGFLADDRDELAAALTHLTRAMAKVQAFIKDNRKLITRDVERLSKITKVLVTQREALAEALDVLPLTVQNVLNTYDPATRSLRGRGNVLELMPLGEVR</sequence>
<dbReference type="RefSeq" id="WP_344452966.1">
    <property type="nucleotide sequence ID" value="NZ_BAAATZ010000020.1"/>
</dbReference>
<dbReference type="EMBL" id="BAAATZ010000020">
    <property type="protein sequence ID" value="GAA2731797.1"/>
    <property type="molecule type" value="Genomic_DNA"/>
</dbReference>